<dbReference type="EMBL" id="QFOI01000065">
    <property type="protein sequence ID" value="PZP50497.1"/>
    <property type="molecule type" value="Genomic_DNA"/>
</dbReference>
<dbReference type="GO" id="GO:0004803">
    <property type="term" value="F:transposase activity"/>
    <property type="evidence" value="ECO:0007669"/>
    <property type="project" value="InterPro"/>
</dbReference>
<sequence length="183" mass="22021">MSTRYKFRDNDKLYFVSFSVVYWIDVFIRNEYKQVLLNSLEFCKKEKGLEVYAWCIMTSHVHLIIGTNNQSLDSIMRDFKSYTSRELRKSIQNNSFESRKEWILWMMKRAGLKNGNNKDFQFWQQRNHPIELSKFDIMKQKLDYLHNNPVVEGFVDKAEEYLYSSARDYYGTAKGLLSIRMIE</sequence>
<comment type="caution">
    <text evidence="2">The sequence shown here is derived from an EMBL/GenBank/DDBJ whole genome shotgun (WGS) entry which is preliminary data.</text>
</comment>
<name>A0A2W5F9H7_9SPHI</name>
<dbReference type="Gene3D" id="3.30.70.1290">
    <property type="entry name" value="Transposase IS200-like"/>
    <property type="match status" value="1"/>
</dbReference>
<dbReference type="InterPro" id="IPR052715">
    <property type="entry name" value="RAYT_transposase"/>
</dbReference>
<dbReference type="NCBIfam" id="NF047646">
    <property type="entry name" value="REP_Tyr_transpos"/>
    <property type="match status" value="1"/>
</dbReference>
<evidence type="ECO:0000313" key="2">
    <source>
        <dbReference type="EMBL" id="PZP50497.1"/>
    </source>
</evidence>
<dbReference type="PANTHER" id="PTHR36966">
    <property type="entry name" value="REP-ASSOCIATED TYROSINE TRANSPOSASE"/>
    <property type="match status" value="1"/>
</dbReference>
<gene>
    <name evidence="2" type="ORF">DI598_05455</name>
</gene>
<dbReference type="AlphaFoldDB" id="A0A2W5F9H7"/>
<organism evidence="2 3">
    <name type="scientific">Pseudopedobacter saltans</name>
    <dbReference type="NCBI Taxonomy" id="151895"/>
    <lineage>
        <taxon>Bacteria</taxon>
        <taxon>Pseudomonadati</taxon>
        <taxon>Bacteroidota</taxon>
        <taxon>Sphingobacteriia</taxon>
        <taxon>Sphingobacteriales</taxon>
        <taxon>Sphingobacteriaceae</taxon>
        <taxon>Pseudopedobacter</taxon>
    </lineage>
</organism>
<dbReference type="SUPFAM" id="SSF143422">
    <property type="entry name" value="Transposase IS200-like"/>
    <property type="match status" value="1"/>
</dbReference>
<protein>
    <submittedName>
        <fullName evidence="2">Transposase</fullName>
    </submittedName>
</protein>
<dbReference type="InterPro" id="IPR002686">
    <property type="entry name" value="Transposase_17"/>
</dbReference>
<dbReference type="InterPro" id="IPR036515">
    <property type="entry name" value="Transposase_17_sf"/>
</dbReference>
<evidence type="ECO:0000259" key="1">
    <source>
        <dbReference type="SMART" id="SM01321"/>
    </source>
</evidence>
<dbReference type="PANTHER" id="PTHR36966:SF1">
    <property type="entry name" value="REP-ASSOCIATED TYROSINE TRANSPOSASE"/>
    <property type="match status" value="1"/>
</dbReference>
<dbReference type="GO" id="GO:0043565">
    <property type="term" value="F:sequence-specific DNA binding"/>
    <property type="evidence" value="ECO:0007669"/>
    <property type="project" value="TreeGrafter"/>
</dbReference>
<dbReference type="SMART" id="SM01321">
    <property type="entry name" value="Y1_Tnp"/>
    <property type="match status" value="1"/>
</dbReference>
<reference evidence="2 3" key="1">
    <citation type="submission" date="2017-11" db="EMBL/GenBank/DDBJ databases">
        <title>Infants hospitalized years apart are colonized by the same room-sourced microbial strains.</title>
        <authorList>
            <person name="Brooks B."/>
            <person name="Olm M.R."/>
            <person name="Firek B.A."/>
            <person name="Baker R."/>
            <person name="Thomas B.C."/>
            <person name="Morowitz M.J."/>
            <person name="Banfield J.F."/>
        </authorList>
    </citation>
    <scope>NUCLEOTIDE SEQUENCE [LARGE SCALE GENOMIC DNA]</scope>
    <source>
        <strain evidence="2">S2_009_000_R2_76</strain>
    </source>
</reference>
<proteinExistence type="predicted"/>
<dbReference type="Pfam" id="PF01797">
    <property type="entry name" value="Y1_Tnp"/>
    <property type="match status" value="1"/>
</dbReference>
<dbReference type="GO" id="GO:0006313">
    <property type="term" value="P:DNA transposition"/>
    <property type="evidence" value="ECO:0007669"/>
    <property type="project" value="InterPro"/>
</dbReference>
<dbReference type="Proteomes" id="UP000249645">
    <property type="component" value="Unassembled WGS sequence"/>
</dbReference>
<feature type="domain" description="Transposase IS200-like" evidence="1">
    <location>
        <begin position="9"/>
        <end position="121"/>
    </location>
</feature>
<evidence type="ECO:0000313" key="3">
    <source>
        <dbReference type="Proteomes" id="UP000249645"/>
    </source>
</evidence>
<accession>A0A2W5F9H7</accession>